<dbReference type="Pfam" id="PF02684">
    <property type="entry name" value="LpxB"/>
    <property type="match status" value="1"/>
</dbReference>
<evidence type="ECO:0000256" key="5">
    <source>
        <dbReference type="ARBA" id="ARBA00022556"/>
    </source>
</evidence>
<dbReference type="GO" id="GO:0009245">
    <property type="term" value="P:lipid A biosynthetic process"/>
    <property type="evidence" value="ECO:0007669"/>
    <property type="project" value="UniProtKB-UniRule"/>
</dbReference>
<comment type="function">
    <text evidence="1">Condensation of UDP-2,3-diacylglucosamine and 2,3-diacylglucosamine-1-phosphate to form lipid A disaccharide, a precursor of lipid A, a phosphorylated glycolipid that anchors the lipopolysaccharide to the outer membrane of the cell.</text>
</comment>
<reference evidence="11 12" key="1">
    <citation type="submission" date="2019-10" db="EMBL/GenBank/DDBJ databases">
        <title>New genus of Silvanigrellaceae.</title>
        <authorList>
            <person name="Pitt A."/>
            <person name="Hahn M.W."/>
        </authorList>
    </citation>
    <scope>NUCLEOTIDE SEQUENCE [LARGE SCALE GENOMIC DNA]</scope>
    <source>
        <strain evidence="11 12">33A1-SZDP</strain>
    </source>
</reference>
<dbReference type="InterPro" id="IPR003835">
    <property type="entry name" value="Glyco_trans_19"/>
</dbReference>
<dbReference type="GO" id="GO:0008915">
    <property type="term" value="F:lipid-A-disaccharide synthase activity"/>
    <property type="evidence" value="ECO:0007669"/>
    <property type="project" value="UniProtKB-UniRule"/>
</dbReference>
<evidence type="ECO:0000256" key="3">
    <source>
        <dbReference type="ARBA" id="ARBA00020902"/>
    </source>
</evidence>
<evidence type="ECO:0000313" key="11">
    <source>
        <dbReference type="EMBL" id="KAB8028462.1"/>
    </source>
</evidence>
<comment type="caution">
    <text evidence="11">The sequence shown here is derived from an EMBL/GenBank/DDBJ whole genome shotgun (WGS) entry which is preliminary data.</text>
</comment>
<keyword evidence="4" id="KW-0444">Lipid biosynthesis</keyword>
<organism evidence="11 12">
    <name type="scientific">Fluviispira multicolorata</name>
    <dbReference type="NCBI Taxonomy" id="2654512"/>
    <lineage>
        <taxon>Bacteria</taxon>
        <taxon>Pseudomonadati</taxon>
        <taxon>Bdellovibrionota</taxon>
        <taxon>Oligoflexia</taxon>
        <taxon>Silvanigrellales</taxon>
        <taxon>Silvanigrellaceae</taxon>
        <taxon>Fluviispira</taxon>
    </lineage>
</organism>
<comment type="catalytic activity">
    <reaction evidence="9">
        <text>a lipid X + a UDP-2-N,3-O-bis[(3R)-3-hydroxyacyl]-alpha-D-glucosamine = a lipid A disaccharide + UDP + H(+)</text>
        <dbReference type="Rhea" id="RHEA:67828"/>
        <dbReference type="ChEBI" id="CHEBI:15378"/>
        <dbReference type="ChEBI" id="CHEBI:58223"/>
        <dbReference type="ChEBI" id="CHEBI:137748"/>
        <dbReference type="ChEBI" id="CHEBI:176338"/>
        <dbReference type="ChEBI" id="CHEBI:176343"/>
        <dbReference type="EC" id="2.4.1.182"/>
    </reaction>
</comment>
<evidence type="ECO:0000313" key="12">
    <source>
        <dbReference type="Proteomes" id="UP000442694"/>
    </source>
</evidence>
<accession>A0A833JDA5</accession>
<dbReference type="AlphaFoldDB" id="A0A833JDA5"/>
<keyword evidence="8" id="KW-0443">Lipid metabolism</keyword>
<keyword evidence="6 11" id="KW-0328">Glycosyltransferase</keyword>
<evidence type="ECO:0000256" key="2">
    <source>
        <dbReference type="ARBA" id="ARBA00012687"/>
    </source>
</evidence>
<name>A0A833JDA5_9BACT</name>
<dbReference type="GO" id="GO:0016020">
    <property type="term" value="C:membrane"/>
    <property type="evidence" value="ECO:0007669"/>
    <property type="project" value="GOC"/>
</dbReference>
<keyword evidence="7 11" id="KW-0808">Transferase</keyword>
<keyword evidence="5" id="KW-0441">Lipid A biosynthesis</keyword>
<evidence type="ECO:0000256" key="10">
    <source>
        <dbReference type="NCBIfam" id="TIGR00215"/>
    </source>
</evidence>
<dbReference type="PANTHER" id="PTHR30372:SF4">
    <property type="entry name" value="LIPID-A-DISACCHARIDE SYNTHASE, MITOCHONDRIAL-RELATED"/>
    <property type="match status" value="1"/>
</dbReference>
<proteinExistence type="predicted"/>
<evidence type="ECO:0000256" key="7">
    <source>
        <dbReference type="ARBA" id="ARBA00022679"/>
    </source>
</evidence>
<gene>
    <name evidence="11" type="primary">lpxB</name>
    <name evidence="11" type="ORF">GCL57_12100</name>
</gene>
<evidence type="ECO:0000256" key="6">
    <source>
        <dbReference type="ARBA" id="ARBA00022676"/>
    </source>
</evidence>
<dbReference type="NCBIfam" id="TIGR00215">
    <property type="entry name" value="lpxB"/>
    <property type="match status" value="1"/>
</dbReference>
<dbReference type="SUPFAM" id="SSF53756">
    <property type="entry name" value="UDP-Glycosyltransferase/glycogen phosphorylase"/>
    <property type="match status" value="1"/>
</dbReference>
<protein>
    <recommendedName>
        <fullName evidence="3 10">Lipid-A-disaccharide synthase</fullName>
        <ecNumber evidence="2 10">2.4.1.182</ecNumber>
    </recommendedName>
</protein>
<dbReference type="EMBL" id="WFLN01000009">
    <property type="protein sequence ID" value="KAB8028462.1"/>
    <property type="molecule type" value="Genomic_DNA"/>
</dbReference>
<dbReference type="PANTHER" id="PTHR30372">
    <property type="entry name" value="LIPID-A-DISACCHARIDE SYNTHASE"/>
    <property type="match status" value="1"/>
</dbReference>
<sequence>MEQNLSSGICIIAGEASGDAQASLLIKAMKDEFKARDLPEKHFFGCAGPLMRNEGFDCIINVEDLAVFGFTEIISHYSVISKLYKKILQEIKIRKPEVVIFVDYPGFNLRLIQEVYALGFTTVYHIPPKAWSHGEGRTKILQENSHLVTSILPFEIQFFKERGVNAKFIGNPLKDAVDAYLTSHPNKKVPYKIGMLPGSRKSEIKKLLPLLIEAFINLSERLDKVTGAIPIAKTLDPNFVKDIARKTAEQFGRSKEWLEEKISFGIGNAYEVMNTSSYAWVCSGTATLETAFFSTPMSVFYKVSPITAMIVKRILKVKYISLVNLATNRETIPEYIQENALAINLVNHALKLLNDIEIRSEMIGELVEIQKMFPENSANNAAKEIINTIEKYDVPLEQKFRIHKDIWIQK</sequence>
<dbReference type="GO" id="GO:0005543">
    <property type="term" value="F:phospholipid binding"/>
    <property type="evidence" value="ECO:0007669"/>
    <property type="project" value="TreeGrafter"/>
</dbReference>
<keyword evidence="12" id="KW-1185">Reference proteome</keyword>
<evidence type="ECO:0000256" key="9">
    <source>
        <dbReference type="ARBA" id="ARBA00048975"/>
    </source>
</evidence>
<evidence type="ECO:0000256" key="4">
    <source>
        <dbReference type="ARBA" id="ARBA00022516"/>
    </source>
</evidence>
<dbReference type="EC" id="2.4.1.182" evidence="2 10"/>
<dbReference type="RefSeq" id="WP_152213613.1">
    <property type="nucleotide sequence ID" value="NZ_WFLN01000009.1"/>
</dbReference>
<dbReference type="Proteomes" id="UP000442694">
    <property type="component" value="Unassembled WGS sequence"/>
</dbReference>
<evidence type="ECO:0000256" key="8">
    <source>
        <dbReference type="ARBA" id="ARBA00023098"/>
    </source>
</evidence>
<evidence type="ECO:0000256" key="1">
    <source>
        <dbReference type="ARBA" id="ARBA00002056"/>
    </source>
</evidence>